<evidence type="ECO:0000256" key="3">
    <source>
        <dbReference type="ARBA" id="ARBA00022679"/>
    </source>
</evidence>
<comment type="function">
    <text evidence="16">Peptidoglycan polymerase that is essential for cell division.</text>
</comment>
<name>A0A4R3KCV4_9FIRM</name>
<evidence type="ECO:0000256" key="7">
    <source>
        <dbReference type="ARBA" id="ARBA00022989"/>
    </source>
</evidence>
<feature type="transmembrane region" description="Helical" evidence="17">
    <location>
        <begin position="162"/>
        <end position="179"/>
    </location>
</feature>
<evidence type="ECO:0000256" key="4">
    <source>
        <dbReference type="ARBA" id="ARBA00022692"/>
    </source>
</evidence>
<comment type="subcellular location">
    <subcellularLocation>
        <location evidence="1">Membrane</location>
        <topology evidence="1">Multi-pass membrane protein</topology>
    </subcellularLocation>
</comment>
<keyword evidence="19" id="KW-1185">Reference proteome</keyword>
<evidence type="ECO:0000256" key="1">
    <source>
        <dbReference type="ARBA" id="ARBA00004141"/>
    </source>
</evidence>
<keyword evidence="18" id="KW-0131">Cell cycle</keyword>
<evidence type="ECO:0000256" key="16">
    <source>
        <dbReference type="ARBA" id="ARBA00049966"/>
    </source>
</evidence>
<evidence type="ECO:0000256" key="12">
    <source>
        <dbReference type="ARBA" id="ARBA00041185"/>
    </source>
</evidence>
<feature type="transmembrane region" description="Helical" evidence="17">
    <location>
        <begin position="208"/>
        <end position="230"/>
    </location>
</feature>
<feature type="transmembrane region" description="Helical" evidence="17">
    <location>
        <begin position="65"/>
        <end position="83"/>
    </location>
</feature>
<feature type="transmembrane region" description="Helical" evidence="17">
    <location>
        <begin position="301"/>
        <end position="322"/>
    </location>
</feature>
<dbReference type="GO" id="GO:0005886">
    <property type="term" value="C:plasma membrane"/>
    <property type="evidence" value="ECO:0007669"/>
    <property type="project" value="TreeGrafter"/>
</dbReference>
<comment type="caution">
    <text evidence="18">The sequence shown here is derived from an EMBL/GenBank/DDBJ whole genome shotgun (WGS) entry which is preliminary data.</text>
</comment>
<evidence type="ECO:0000256" key="13">
    <source>
        <dbReference type="ARBA" id="ARBA00041418"/>
    </source>
</evidence>
<evidence type="ECO:0000256" key="14">
    <source>
        <dbReference type="ARBA" id="ARBA00044770"/>
    </source>
</evidence>
<keyword evidence="4 17" id="KW-0812">Transmembrane</keyword>
<dbReference type="Pfam" id="PF01098">
    <property type="entry name" value="FTSW_RODA_SPOVE"/>
    <property type="match status" value="1"/>
</dbReference>
<dbReference type="InterPro" id="IPR001182">
    <property type="entry name" value="FtsW/RodA"/>
</dbReference>
<evidence type="ECO:0000256" key="6">
    <source>
        <dbReference type="ARBA" id="ARBA00022984"/>
    </source>
</evidence>
<accession>A0A4R3KCV4</accession>
<dbReference type="OrthoDB" id="9812661at2"/>
<feature type="transmembrane region" description="Helical" evidence="17">
    <location>
        <begin position="130"/>
        <end position="150"/>
    </location>
</feature>
<evidence type="ECO:0000313" key="19">
    <source>
        <dbReference type="Proteomes" id="UP000295726"/>
    </source>
</evidence>
<keyword evidence="2" id="KW-0328">Glycosyltransferase</keyword>
<dbReference type="RefSeq" id="WP_132379759.1">
    <property type="nucleotide sequence ID" value="NZ_DAISCH010000034.1"/>
</dbReference>
<feature type="transmembrane region" description="Helical" evidence="17">
    <location>
        <begin position="31"/>
        <end position="53"/>
    </location>
</feature>
<evidence type="ECO:0000256" key="15">
    <source>
        <dbReference type="ARBA" id="ARBA00049902"/>
    </source>
</evidence>
<evidence type="ECO:0000256" key="2">
    <source>
        <dbReference type="ARBA" id="ARBA00022676"/>
    </source>
</evidence>
<protein>
    <recommendedName>
        <fullName evidence="12">Probable peptidoglycan glycosyltransferase FtsW</fullName>
        <ecNumber evidence="14">2.4.99.28</ecNumber>
    </recommendedName>
    <alternativeName>
        <fullName evidence="13">Cell division protein FtsW</fullName>
    </alternativeName>
    <alternativeName>
        <fullName evidence="10">Cell wall polymerase</fullName>
    </alternativeName>
    <alternativeName>
        <fullName evidence="9">Peptidoglycan polymerase</fullName>
    </alternativeName>
</protein>
<evidence type="ECO:0000256" key="10">
    <source>
        <dbReference type="ARBA" id="ARBA00033270"/>
    </source>
</evidence>
<dbReference type="GO" id="GO:0008360">
    <property type="term" value="P:regulation of cell shape"/>
    <property type="evidence" value="ECO:0007669"/>
    <property type="project" value="UniProtKB-KW"/>
</dbReference>
<keyword evidence="3" id="KW-0808">Transferase</keyword>
<dbReference type="GO" id="GO:0009252">
    <property type="term" value="P:peptidoglycan biosynthetic process"/>
    <property type="evidence" value="ECO:0007669"/>
    <property type="project" value="UniProtKB-KW"/>
</dbReference>
<keyword evidence="6" id="KW-0573">Peptidoglycan synthesis</keyword>
<dbReference type="GO" id="GO:0032153">
    <property type="term" value="C:cell division site"/>
    <property type="evidence" value="ECO:0007669"/>
    <property type="project" value="TreeGrafter"/>
</dbReference>
<evidence type="ECO:0000256" key="8">
    <source>
        <dbReference type="ARBA" id="ARBA00023136"/>
    </source>
</evidence>
<organism evidence="18 19">
    <name type="scientific">Muricomes intestini</name>
    <dbReference type="NCBI Taxonomy" id="1796634"/>
    <lineage>
        <taxon>Bacteria</taxon>
        <taxon>Bacillati</taxon>
        <taxon>Bacillota</taxon>
        <taxon>Clostridia</taxon>
        <taxon>Lachnospirales</taxon>
        <taxon>Lachnospiraceae</taxon>
        <taxon>Muricomes</taxon>
    </lineage>
</organism>
<comment type="catalytic activity">
    <reaction evidence="15">
        <text>[GlcNAc-(1-&gt;4)-Mur2Ac(oyl-L-Ala-gamma-D-Glu-L-Lys-D-Ala-D-Ala)](n)-di-trans,octa-cis-undecaprenyl diphosphate + beta-D-GlcNAc-(1-&gt;4)-Mur2Ac(oyl-L-Ala-gamma-D-Glu-L-Lys-D-Ala-D-Ala)-di-trans,octa-cis-undecaprenyl diphosphate = [GlcNAc-(1-&gt;4)-Mur2Ac(oyl-L-Ala-gamma-D-Glu-L-Lys-D-Ala-D-Ala)](n+1)-di-trans,octa-cis-undecaprenyl diphosphate + di-trans,octa-cis-undecaprenyl diphosphate + H(+)</text>
        <dbReference type="Rhea" id="RHEA:23708"/>
        <dbReference type="Rhea" id="RHEA-COMP:9602"/>
        <dbReference type="Rhea" id="RHEA-COMP:9603"/>
        <dbReference type="ChEBI" id="CHEBI:15378"/>
        <dbReference type="ChEBI" id="CHEBI:58405"/>
        <dbReference type="ChEBI" id="CHEBI:60033"/>
        <dbReference type="ChEBI" id="CHEBI:78435"/>
        <dbReference type="EC" id="2.4.99.28"/>
    </reaction>
</comment>
<feature type="transmembrane region" description="Helical" evidence="17">
    <location>
        <begin position="367"/>
        <end position="388"/>
    </location>
</feature>
<evidence type="ECO:0000256" key="11">
    <source>
        <dbReference type="ARBA" id="ARBA00038053"/>
    </source>
</evidence>
<dbReference type="PANTHER" id="PTHR30474">
    <property type="entry name" value="CELL CYCLE PROTEIN"/>
    <property type="match status" value="1"/>
</dbReference>
<dbReference type="GO" id="GO:0008955">
    <property type="term" value="F:peptidoglycan glycosyltransferase activity"/>
    <property type="evidence" value="ECO:0007669"/>
    <property type="project" value="UniProtKB-EC"/>
</dbReference>
<reference evidence="18 19" key="1">
    <citation type="submission" date="2019-03" db="EMBL/GenBank/DDBJ databases">
        <title>Genomic Encyclopedia of Type Strains, Phase IV (KMG-IV): sequencing the most valuable type-strain genomes for metagenomic binning, comparative biology and taxonomic classification.</title>
        <authorList>
            <person name="Goeker M."/>
        </authorList>
    </citation>
    <scope>NUCLEOTIDE SEQUENCE [LARGE SCALE GENOMIC DNA]</scope>
    <source>
        <strain evidence="18 19">DSM 29489</strain>
    </source>
</reference>
<dbReference type="GO" id="GO:0051301">
    <property type="term" value="P:cell division"/>
    <property type="evidence" value="ECO:0007669"/>
    <property type="project" value="UniProtKB-KW"/>
</dbReference>
<evidence type="ECO:0000256" key="9">
    <source>
        <dbReference type="ARBA" id="ARBA00032370"/>
    </source>
</evidence>
<evidence type="ECO:0000256" key="17">
    <source>
        <dbReference type="SAM" id="Phobius"/>
    </source>
</evidence>
<evidence type="ECO:0000313" key="18">
    <source>
        <dbReference type="EMBL" id="TCS80759.1"/>
    </source>
</evidence>
<keyword evidence="8 17" id="KW-0472">Membrane</keyword>
<keyword evidence="7 17" id="KW-1133">Transmembrane helix</keyword>
<dbReference type="EMBL" id="SLZZ01000005">
    <property type="protein sequence ID" value="TCS80759.1"/>
    <property type="molecule type" value="Genomic_DNA"/>
</dbReference>
<dbReference type="EC" id="2.4.99.28" evidence="14"/>
<feature type="transmembrane region" description="Helical" evidence="17">
    <location>
        <begin position="334"/>
        <end position="355"/>
    </location>
</feature>
<proteinExistence type="inferred from homology"/>
<keyword evidence="18" id="KW-0132">Cell division</keyword>
<keyword evidence="5" id="KW-0133">Cell shape</keyword>
<dbReference type="Proteomes" id="UP000295726">
    <property type="component" value="Unassembled WGS sequence"/>
</dbReference>
<comment type="similarity">
    <text evidence="11">Belongs to the SEDS family. FtsW subfamily.</text>
</comment>
<sequence>MGGRKPRSSAGTKRRGRQQTGEKTKYFDYDLLLVIIFLTCFGLVILYSTSAYSAQIDFDGNDMHYFSRQAIFSIISFGFMLIVSKIDYHILGAYSFELYILAMIIMALVQSPLGTEINGARRWIQLPGNMTLQPSEITKIAVILFISYELCRMGKKISTREGIIRVLAFGAVAAAGVLFLTDNLSTAIIVMAITCVLIFIVHPKTKPFIAILAGGTAVVAVGVSILASAISTSDNFRLRRVITWLDPENHADTGGFQVMQGLYAIGSGGFFGKGLGNSTQKLGVIPEVQNDMILSIVCEELGVFGAIVILMLFGLLLYRLMFIARNAPDMYGSLVASGIFAHIALQVILNIAVVTNLIPTTGVTLPFISYGGTSILFLMTEMGIALGISRKIQLDEN</sequence>
<dbReference type="GO" id="GO:0015648">
    <property type="term" value="F:lipid-linked peptidoglycan transporter activity"/>
    <property type="evidence" value="ECO:0007669"/>
    <property type="project" value="TreeGrafter"/>
</dbReference>
<feature type="transmembrane region" description="Helical" evidence="17">
    <location>
        <begin position="185"/>
        <end position="201"/>
    </location>
</feature>
<gene>
    <name evidence="18" type="ORF">EDD59_105142</name>
</gene>
<dbReference type="AlphaFoldDB" id="A0A4R3KCV4"/>
<dbReference type="PANTHER" id="PTHR30474:SF2">
    <property type="entry name" value="PEPTIDOGLYCAN GLYCOSYLTRANSFERASE FTSW-RELATED"/>
    <property type="match status" value="1"/>
</dbReference>
<evidence type="ECO:0000256" key="5">
    <source>
        <dbReference type="ARBA" id="ARBA00022960"/>
    </source>
</evidence>
<feature type="transmembrane region" description="Helical" evidence="17">
    <location>
        <begin position="90"/>
        <end position="110"/>
    </location>
</feature>